<gene>
    <name evidence="1" type="ORF">NJ959_19535</name>
</gene>
<evidence type="ECO:0000313" key="1">
    <source>
        <dbReference type="EMBL" id="MCP2730625.1"/>
    </source>
</evidence>
<sequence>MNNSDSIDFEALEAITAIALAASKGSKRNPLEAWLDACKITALPWVNPFLNLMNFPDGLIEQQAVLRQIEEQLAQLREEDPHRDPEPLIREMRQQLANQTTPELASKFEEWVERHFIDWEISANLRNWRTILYRAVHDPSLSPPVGLQRLRAQIYQWFSPEQYEELESQLLHLAPPPSEKEKEVGLTSLCADALTIEEINYHESTISALKLLKIELTETEWNELMTWAETLGEEMGMLPEELQGYFLIH</sequence>
<dbReference type="AlphaFoldDB" id="A0AAE3GTW0"/>
<dbReference type="Proteomes" id="UP001204953">
    <property type="component" value="Unassembled WGS sequence"/>
</dbReference>
<dbReference type="EMBL" id="JAMZMM010000223">
    <property type="protein sequence ID" value="MCP2730625.1"/>
    <property type="molecule type" value="Genomic_DNA"/>
</dbReference>
<dbReference type="RefSeq" id="WP_254013380.1">
    <property type="nucleotide sequence ID" value="NZ_JAMZMM010000223.1"/>
</dbReference>
<evidence type="ECO:0000313" key="2">
    <source>
        <dbReference type="Proteomes" id="UP001204953"/>
    </source>
</evidence>
<protein>
    <submittedName>
        <fullName evidence="1">Uncharacterized protein</fullName>
    </submittedName>
</protein>
<proteinExistence type="predicted"/>
<accession>A0AAE3GTW0</accession>
<organism evidence="1 2">
    <name type="scientific">Limnofasciculus baicalensis BBK-W-15</name>
    <dbReference type="NCBI Taxonomy" id="2699891"/>
    <lineage>
        <taxon>Bacteria</taxon>
        <taxon>Bacillati</taxon>
        <taxon>Cyanobacteriota</taxon>
        <taxon>Cyanophyceae</taxon>
        <taxon>Coleofasciculales</taxon>
        <taxon>Coleofasciculaceae</taxon>
        <taxon>Limnofasciculus</taxon>
        <taxon>Limnofasciculus baicalensis</taxon>
    </lineage>
</organism>
<keyword evidence="2" id="KW-1185">Reference proteome</keyword>
<reference evidence="1" key="1">
    <citation type="submission" date="2022-06" db="EMBL/GenBank/DDBJ databases">
        <title>New cyanobacteria of genus Symplocastrum in benthos of Lake Baikal.</title>
        <authorList>
            <person name="Sorokovikova E."/>
            <person name="Tikhonova I."/>
            <person name="Krasnopeev A."/>
            <person name="Evseev P."/>
            <person name="Gladkikh A."/>
            <person name="Belykh O."/>
        </authorList>
    </citation>
    <scope>NUCLEOTIDE SEQUENCE</scope>
    <source>
        <strain evidence="1">BBK-W-15</strain>
    </source>
</reference>
<name>A0AAE3GTW0_9CYAN</name>
<comment type="caution">
    <text evidence="1">The sequence shown here is derived from an EMBL/GenBank/DDBJ whole genome shotgun (WGS) entry which is preliminary data.</text>
</comment>